<dbReference type="CDD" id="cd18186">
    <property type="entry name" value="BTB_POZ_ZBTB_KLHL-like"/>
    <property type="match status" value="1"/>
</dbReference>
<reference evidence="3" key="1">
    <citation type="submission" date="2017-01" db="EMBL/GenBank/DDBJ databases">
        <title>Comparative genomics of anhydrobiosis in the tardigrade Hypsibius dujardini.</title>
        <authorList>
            <person name="Yoshida Y."/>
            <person name="Koutsovoulos G."/>
            <person name="Laetsch D."/>
            <person name="Stevens L."/>
            <person name="Kumar S."/>
            <person name="Horikawa D."/>
            <person name="Ishino K."/>
            <person name="Komine S."/>
            <person name="Tomita M."/>
            <person name="Blaxter M."/>
            <person name="Arakawa K."/>
        </authorList>
    </citation>
    <scope>NUCLEOTIDE SEQUENCE [LARGE SCALE GENOMIC DNA]</scope>
    <source>
        <strain evidence="3">Z151</strain>
    </source>
</reference>
<feature type="domain" description="BTB" evidence="1">
    <location>
        <begin position="33"/>
        <end position="106"/>
    </location>
</feature>
<dbReference type="PANTHER" id="PTHR45774">
    <property type="entry name" value="BTB/POZ DOMAIN-CONTAINING"/>
    <property type="match status" value="1"/>
</dbReference>
<dbReference type="Gene3D" id="3.30.710.10">
    <property type="entry name" value="Potassium Channel Kv1.1, Chain A"/>
    <property type="match status" value="1"/>
</dbReference>
<dbReference type="AlphaFoldDB" id="A0A9X6NBB2"/>
<dbReference type="SUPFAM" id="SSF54695">
    <property type="entry name" value="POZ domain"/>
    <property type="match status" value="1"/>
</dbReference>
<gene>
    <name evidence="2" type="ORF">BV898_15559</name>
</gene>
<organism evidence="2 3">
    <name type="scientific">Hypsibius exemplaris</name>
    <name type="common">Freshwater tardigrade</name>
    <dbReference type="NCBI Taxonomy" id="2072580"/>
    <lineage>
        <taxon>Eukaryota</taxon>
        <taxon>Metazoa</taxon>
        <taxon>Ecdysozoa</taxon>
        <taxon>Tardigrada</taxon>
        <taxon>Eutardigrada</taxon>
        <taxon>Parachela</taxon>
        <taxon>Hypsibioidea</taxon>
        <taxon>Hypsibiidae</taxon>
        <taxon>Hypsibius</taxon>
    </lineage>
</organism>
<dbReference type="SMART" id="SM00225">
    <property type="entry name" value="BTB"/>
    <property type="match status" value="1"/>
</dbReference>
<evidence type="ECO:0000313" key="2">
    <source>
        <dbReference type="EMBL" id="OWA51057.1"/>
    </source>
</evidence>
<protein>
    <submittedName>
        <fullName evidence="2">BTB/POZ domain-containing protein 2</fullName>
    </submittedName>
</protein>
<dbReference type="OrthoDB" id="6086527at2759"/>
<evidence type="ECO:0000313" key="3">
    <source>
        <dbReference type="Proteomes" id="UP000192578"/>
    </source>
</evidence>
<dbReference type="InterPro" id="IPR011333">
    <property type="entry name" value="SKP1/BTB/POZ_sf"/>
</dbReference>
<dbReference type="GO" id="GO:0022008">
    <property type="term" value="P:neurogenesis"/>
    <property type="evidence" value="ECO:0007669"/>
    <property type="project" value="TreeGrafter"/>
</dbReference>
<dbReference type="InterPro" id="IPR000210">
    <property type="entry name" value="BTB/POZ_dom"/>
</dbReference>
<sequence length="324" mass="36522">MVVPKNRDNWQQSMKDTASTIKHLFDLNIPSLSDVSFKLDNEAGKPVVFHVHKFILACRSSVFEAMFYGPMAEAKMPIAISDPNMKAETFRTMLQYIYKDDVTCVHGQNVLPLLYVAHKYGIGLLIELCSKTAAQGINADNVFQCIQQAGLYDAETLLNACYEFIDKHTTDLLCRPEFLLQPRNVVNDILKRSSLGLDGMPEICIFKAVSRKTKTFAISKSVLYEVVVKIVTLCVCGWALAEADRLKIPAKPTRIREALDKTVYLIRFPLMAPVDIVQARKDSILTAEETADLLAFLHKVEVDTKPFTKEPRSVNAHVNPNRNW</sequence>
<dbReference type="Proteomes" id="UP000192578">
    <property type="component" value="Unassembled WGS sequence"/>
</dbReference>
<dbReference type="Gene3D" id="1.25.40.420">
    <property type="match status" value="1"/>
</dbReference>
<dbReference type="Pfam" id="PF00651">
    <property type="entry name" value="BTB"/>
    <property type="match status" value="1"/>
</dbReference>
<proteinExistence type="predicted"/>
<dbReference type="CDD" id="cd18507">
    <property type="entry name" value="BACK_GPRS_like"/>
    <property type="match status" value="1"/>
</dbReference>
<dbReference type="PANTHER" id="PTHR45774:SF3">
    <property type="entry name" value="BTB (POZ) DOMAIN-CONTAINING 2B-RELATED"/>
    <property type="match status" value="1"/>
</dbReference>
<dbReference type="GO" id="GO:0005829">
    <property type="term" value="C:cytosol"/>
    <property type="evidence" value="ECO:0007669"/>
    <property type="project" value="TreeGrafter"/>
</dbReference>
<accession>A0A9X6NBB2</accession>
<keyword evidence="3" id="KW-1185">Reference proteome</keyword>
<name>A0A9X6NBB2_HYPEX</name>
<evidence type="ECO:0000259" key="1">
    <source>
        <dbReference type="PROSITE" id="PS50097"/>
    </source>
</evidence>
<comment type="caution">
    <text evidence="2">The sequence shown here is derived from an EMBL/GenBank/DDBJ whole genome shotgun (WGS) entry which is preliminary data.</text>
</comment>
<dbReference type="PROSITE" id="PS50097">
    <property type="entry name" value="BTB"/>
    <property type="match status" value="1"/>
</dbReference>
<dbReference type="EMBL" id="MTYJ01000213">
    <property type="protein sequence ID" value="OWA51057.1"/>
    <property type="molecule type" value="Genomic_DNA"/>
</dbReference>